<comment type="cofactor">
    <cofactor evidence="1">
        <name>pyridoxal 5'-phosphate</name>
        <dbReference type="ChEBI" id="CHEBI:597326"/>
    </cofactor>
</comment>
<dbReference type="PANTHER" id="PTHR11601:SF50">
    <property type="entry name" value="CYSTEINE DESULFURASE ISCS 2-RELATED"/>
    <property type="match status" value="1"/>
</dbReference>
<dbReference type="Gene3D" id="1.10.260.50">
    <property type="match status" value="1"/>
</dbReference>
<evidence type="ECO:0000256" key="2">
    <source>
        <dbReference type="ARBA" id="ARBA00022898"/>
    </source>
</evidence>
<dbReference type="AlphaFoldDB" id="A0A9D1MAD9"/>
<evidence type="ECO:0000256" key="1">
    <source>
        <dbReference type="ARBA" id="ARBA00001933"/>
    </source>
</evidence>
<organism evidence="4 5">
    <name type="scientific">Candidatus Ornithomonoglobus merdipullorum</name>
    <dbReference type="NCBI Taxonomy" id="2840895"/>
    <lineage>
        <taxon>Bacteria</taxon>
        <taxon>Bacillati</taxon>
        <taxon>Bacillota</taxon>
        <taxon>Clostridia</taxon>
        <taxon>Candidatus Ornithomonoglobus</taxon>
    </lineage>
</organism>
<dbReference type="GO" id="GO:0003824">
    <property type="term" value="F:catalytic activity"/>
    <property type="evidence" value="ECO:0007669"/>
    <property type="project" value="UniProtKB-ARBA"/>
</dbReference>
<feature type="domain" description="Aminotransferase class V" evidence="3">
    <location>
        <begin position="2"/>
        <end position="357"/>
    </location>
</feature>
<dbReference type="PANTHER" id="PTHR11601">
    <property type="entry name" value="CYSTEINE DESULFURYLASE FAMILY MEMBER"/>
    <property type="match status" value="1"/>
</dbReference>
<gene>
    <name evidence="4" type="ORF">IAA61_01200</name>
</gene>
<reference evidence="4" key="1">
    <citation type="submission" date="2020-10" db="EMBL/GenBank/DDBJ databases">
        <authorList>
            <person name="Gilroy R."/>
        </authorList>
    </citation>
    <scope>NUCLEOTIDE SEQUENCE</scope>
    <source>
        <strain evidence="4">USAMLcec3-3695</strain>
    </source>
</reference>
<sequence>MIYLDNAATTKPRKEAVDAAIIAAEEFGNPSSLHGLGLRAEKLINEAKDSIAKELNVEKKHIYFTSGGTEANNLAIFGAAEAMQRAGKRVITSRIEHPSVLEAFGRLSELGYDVVFADAERDGRISVDSVKSAITPDTILVSVMHVNNETGVIQPVKEIADAVKAVAPKCIIHSDCVQSFCKIPVVPSRMGADMVTISAHKIHGYKGCGALYTGGKRLKPQIYGGEQQDELRPGTENTAGILAFGAACRAAARDTDGMRKKRELMRSELLRLVPDIIINGSDEYNSGTVLNVSFLGIKAEILLHSLERHEIYVSTGSACSSHKPQPSHVLTAMGADAKAVAGAVRISFAETTTEDEIMEAAGKIAAEVKTIRRYMR</sequence>
<reference evidence="4" key="2">
    <citation type="journal article" date="2021" name="PeerJ">
        <title>Extensive microbial diversity within the chicken gut microbiome revealed by metagenomics and culture.</title>
        <authorList>
            <person name="Gilroy R."/>
            <person name="Ravi A."/>
            <person name="Getino M."/>
            <person name="Pursley I."/>
            <person name="Horton D.L."/>
            <person name="Alikhan N.F."/>
            <person name="Baker D."/>
            <person name="Gharbi K."/>
            <person name="Hall N."/>
            <person name="Watson M."/>
            <person name="Adriaenssens E.M."/>
            <person name="Foster-Nyarko E."/>
            <person name="Jarju S."/>
            <person name="Secka A."/>
            <person name="Antonio M."/>
            <person name="Oren A."/>
            <person name="Chaudhuri R.R."/>
            <person name="La Ragione R."/>
            <person name="Hildebrand F."/>
            <person name="Pallen M.J."/>
        </authorList>
    </citation>
    <scope>NUCLEOTIDE SEQUENCE</scope>
    <source>
        <strain evidence="4">USAMLcec3-3695</strain>
    </source>
</reference>
<keyword evidence="2" id="KW-0663">Pyridoxal phosphate</keyword>
<dbReference type="InterPro" id="IPR016454">
    <property type="entry name" value="Cysteine_dSase"/>
</dbReference>
<dbReference type="InterPro" id="IPR015424">
    <property type="entry name" value="PyrdxlP-dep_Trfase"/>
</dbReference>
<evidence type="ECO:0000313" key="4">
    <source>
        <dbReference type="EMBL" id="HIU56412.1"/>
    </source>
</evidence>
<dbReference type="Gene3D" id="3.90.1150.10">
    <property type="entry name" value="Aspartate Aminotransferase, domain 1"/>
    <property type="match status" value="1"/>
</dbReference>
<dbReference type="Gene3D" id="3.40.640.10">
    <property type="entry name" value="Type I PLP-dependent aspartate aminotransferase-like (Major domain)"/>
    <property type="match status" value="1"/>
</dbReference>
<accession>A0A9D1MAD9</accession>
<dbReference type="EMBL" id="DVNB01000014">
    <property type="protein sequence ID" value="HIU56412.1"/>
    <property type="molecule type" value="Genomic_DNA"/>
</dbReference>
<dbReference type="InterPro" id="IPR000192">
    <property type="entry name" value="Aminotrans_V_dom"/>
</dbReference>
<dbReference type="Proteomes" id="UP000824109">
    <property type="component" value="Unassembled WGS sequence"/>
</dbReference>
<dbReference type="PIRSF" id="PIRSF005572">
    <property type="entry name" value="NifS"/>
    <property type="match status" value="1"/>
</dbReference>
<comment type="caution">
    <text evidence="4">The sequence shown here is derived from an EMBL/GenBank/DDBJ whole genome shotgun (WGS) entry which is preliminary data.</text>
</comment>
<dbReference type="Pfam" id="PF00266">
    <property type="entry name" value="Aminotran_5"/>
    <property type="match status" value="1"/>
</dbReference>
<name>A0A9D1MAD9_9FIRM</name>
<dbReference type="InterPro" id="IPR015422">
    <property type="entry name" value="PyrdxlP-dep_Trfase_small"/>
</dbReference>
<evidence type="ECO:0000313" key="5">
    <source>
        <dbReference type="Proteomes" id="UP000824109"/>
    </source>
</evidence>
<evidence type="ECO:0000259" key="3">
    <source>
        <dbReference type="Pfam" id="PF00266"/>
    </source>
</evidence>
<dbReference type="InterPro" id="IPR015421">
    <property type="entry name" value="PyrdxlP-dep_Trfase_major"/>
</dbReference>
<protein>
    <submittedName>
        <fullName evidence="4">Cysteine desulfurase</fullName>
    </submittedName>
</protein>
<proteinExistence type="predicted"/>
<dbReference type="SUPFAM" id="SSF53383">
    <property type="entry name" value="PLP-dependent transferases"/>
    <property type="match status" value="1"/>
</dbReference>